<dbReference type="Pfam" id="PF09764">
    <property type="entry name" value="Nt_Gln_amidase"/>
    <property type="match status" value="1"/>
</dbReference>
<keyword evidence="5 8" id="KW-0378">Hydrolase</keyword>
<evidence type="ECO:0000256" key="3">
    <source>
        <dbReference type="ARBA" id="ARBA00012718"/>
    </source>
</evidence>
<evidence type="ECO:0000256" key="6">
    <source>
        <dbReference type="ARBA" id="ARBA00029677"/>
    </source>
</evidence>
<dbReference type="PANTHER" id="PTHR13035:SF0">
    <property type="entry name" value="PROTEIN N-TERMINAL GLUTAMINE AMIDOHYDROLASE"/>
    <property type="match status" value="1"/>
</dbReference>
<dbReference type="PANTHER" id="PTHR13035">
    <property type="entry name" value="PROTEIN N-TERMINAL GLUTAMINE AMIDOHYDROLASE"/>
    <property type="match status" value="1"/>
</dbReference>
<feature type="non-terminal residue" evidence="10">
    <location>
        <position position="1"/>
    </location>
</feature>
<dbReference type="Gene3D" id="3.10.620.10">
    <property type="entry name" value="Protein N-terminal glutamine amidohydrolase, alpha beta roll"/>
    <property type="match status" value="1"/>
</dbReference>
<dbReference type="EC" id="3.5.1.122" evidence="3 8"/>
<accession>A0A4V1IYQ3</accession>
<dbReference type="OrthoDB" id="191192at2759"/>
<reference evidence="11" key="1">
    <citation type="journal article" date="2018" name="Nat. Microbiol.">
        <title>Leveraging single-cell genomics to expand the fungal tree of life.</title>
        <authorList>
            <person name="Ahrendt S.R."/>
            <person name="Quandt C.A."/>
            <person name="Ciobanu D."/>
            <person name="Clum A."/>
            <person name="Salamov A."/>
            <person name="Andreopoulos B."/>
            <person name="Cheng J.F."/>
            <person name="Woyke T."/>
            <person name="Pelin A."/>
            <person name="Henrissat B."/>
            <person name="Reynolds N.K."/>
            <person name="Benny G.L."/>
            <person name="Smith M.E."/>
            <person name="James T.Y."/>
            <person name="Grigoriev I.V."/>
        </authorList>
    </citation>
    <scope>NUCLEOTIDE SEQUENCE [LARGE SCALE GENOMIC DNA]</scope>
</reference>
<evidence type="ECO:0000313" key="10">
    <source>
        <dbReference type="EMBL" id="RKP15359.1"/>
    </source>
</evidence>
<organism evidence="10 11">
    <name type="scientific">Piptocephalis cylindrospora</name>
    <dbReference type="NCBI Taxonomy" id="1907219"/>
    <lineage>
        <taxon>Eukaryota</taxon>
        <taxon>Fungi</taxon>
        <taxon>Fungi incertae sedis</taxon>
        <taxon>Zoopagomycota</taxon>
        <taxon>Zoopagomycotina</taxon>
        <taxon>Zoopagomycetes</taxon>
        <taxon>Zoopagales</taxon>
        <taxon>Piptocephalidaceae</taxon>
        <taxon>Piptocephalis</taxon>
    </lineage>
</organism>
<comment type="subunit">
    <text evidence="2 8">Monomer.</text>
</comment>
<sequence>LLPDVCDHTPNYCEENAYLLAQYLIKEGLVEKDSQSLSVVMVSNPIRKVPMWHQKASKSMDGFIVWDYHVFLVARTSAGTWVLDRDSALPFPSTFHSYVQQTFQPGVCLNEKFQRFFRVIPAVEYLSLFSSDRSHMLDESGKYQAPPPSYPPI</sequence>
<evidence type="ECO:0000256" key="4">
    <source>
        <dbReference type="ARBA" id="ARBA00021247"/>
    </source>
</evidence>
<dbReference type="AlphaFoldDB" id="A0A4V1IYQ3"/>
<dbReference type="InterPro" id="IPR023128">
    <property type="entry name" value="Prot_N_Gln_amidohydro_ab_roll"/>
</dbReference>
<comment type="similarity">
    <text evidence="1 8">Belongs to the NTAQ1 family.</text>
</comment>
<evidence type="ECO:0000256" key="7">
    <source>
        <dbReference type="ARBA" id="ARBA00048768"/>
    </source>
</evidence>
<proteinExistence type="inferred from homology"/>
<dbReference type="InterPro" id="IPR037132">
    <property type="entry name" value="N_Gln_amidohydro_ab_roll_sf"/>
</dbReference>
<dbReference type="GO" id="GO:0070773">
    <property type="term" value="F:protein-N-terminal glutamine amidohydrolase activity"/>
    <property type="evidence" value="ECO:0007669"/>
    <property type="project" value="UniProtKB-UniRule"/>
</dbReference>
<evidence type="ECO:0000256" key="2">
    <source>
        <dbReference type="ARBA" id="ARBA00011245"/>
    </source>
</evidence>
<evidence type="ECO:0000256" key="1">
    <source>
        <dbReference type="ARBA" id="ARBA00008985"/>
    </source>
</evidence>
<dbReference type="InterPro" id="IPR039733">
    <property type="entry name" value="NTAQ1"/>
</dbReference>
<dbReference type="GO" id="GO:0008418">
    <property type="term" value="F:protein-N-terminal asparagine amidohydrolase activity"/>
    <property type="evidence" value="ECO:0007669"/>
    <property type="project" value="UniProtKB-UniRule"/>
</dbReference>
<dbReference type="EMBL" id="KZ987738">
    <property type="protein sequence ID" value="RKP15359.1"/>
    <property type="molecule type" value="Genomic_DNA"/>
</dbReference>
<evidence type="ECO:0000313" key="11">
    <source>
        <dbReference type="Proteomes" id="UP000267251"/>
    </source>
</evidence>
<evidence type="ECO:0000256" key="5">
    <source>
        <dbReference type="ARBA" id="ARBA00022801"/>
    </source>
</evidence>
<name>A0A4V1IYQ3_9FUNG</name>
<evidence type="ECO:0000256" key="8">
    <source>
        <dbReference type="RuleBase" id="RU367082"/>
    </source>
</evidence>
<dbReference type="GO" id="GO:0005634">
    <property type="term" value="C:nucleus"/>
    <property type="evidence" value="ECO:0007669"/>
    <property type="project" value="TreeGrafter"/>
</dbReference>
<evidence type="ECO:0000259" key="9">
    <source>
        <dbReference type="Pfam" id="PF09764"/>
    </source>
</evidence>
<feature type="non-terminal residue" evidence="10">
    <location>
        <position position="153"/>
    </location>
</feature>
<comment type="function">
    <text evidence="8">Mediates the side-chain deamidation of N-terminal glutamine residues to glutamate, an important step in N-end rule pathway of protein degradation. Conversion of the resulting N-terminal glutamine to glutamate renders the protein susceptible to arginylation, polyubiquitination and degradation as specified by the N-end rule. Does not act on substrates with internal or C-terminal glutamine and does not act on non-glutamine residues in any position.</text>
</comment>
<dbReference type="GO" id="GO:0005829">
    <property type="term" value="C:cytosol"/>
    <property type="evidence" value="ECO:0007669"/>
    <property type="project" value="TreeGrafter"/>
</dbReference>
<keyword evidence="11" id="KW-1185">Reference proteome</keyword>
<dbReference type="Proteomes" id="UP000267251">
    <property type="component" value="Unassembled WGS sequence"/>
</dbReference>
<feature type="domain" description="Protein N-terminal glutamine amidohydrolase alpha beta roll" evidence="9">
    <location>
        <begin position="8"/>
        <end position="153"/>
    </location>
</feature>
<comment type="catalytic activity">
    <reaction evidence="7 8">
        <text>N-terminal L-glutaminyl-[protein] + H2O = N-terminal L-glutamyl-[protein] + NH4(+)</text>
        <dbReference type="Rhea" id="RHEA:50680"/>
        <dbReference type="Rhea" id="RHEA-COMP:12668"/>
        <dbReference type="Rhea" id="RHEA-COMP:12777"/>
        <dbReference type="ChEBI" id="CHEBI:15377"/>
        <dbReference type="ChEBI" id="CHEBI:28938"/>
        <dbReference type="ChEBI" id="CHEBI:64721"/>
        <dbReference type="ChEBI" id="CHEBI:64722"/>
        <dbReference type="EC" id="3.5.1.122"/>
    </reaction>
</comment>
<gene>
    <name evidence="10" type="ORF">BJ684DRAFT_4599</name>
</gene>
<protein>
    <recommendedName>
        <fullName evidence="4 8">Protein N-terminal glutamine amidohydrolase</fullName>
        <ecNumber evidence="3 8">3.5.1.122</ecNumber>
    </recommendedName>
    <alternativeName>
        <fullName evidence="6 8">Protein NH2-terminal glutamine deamidase</fullName>
    </alternativeName>
</protein>